<feature type="non-terminal residue" evidence="2">
    <location>
        <position position="1"/>
    </location>
</feature>
<reference evidence="2 3" key="1">
    <citation type="journal article" date="2021" name="Hortic Res">
        <title>The domestication of Cucurbita argyrosperma as revealed by the genome of its wild relative.</title>
        <authorList>
            <person name="Barrera-Redondo J."/>
            <person name="Sanchez-de la Vega G."/>
            <person name="Aguirre-Liguori J.A."/>
            <person name="Castellanos-Morales G."/>
            <person name="Gutierrez-Guerrero Y.T."/>
            <person name="Aguirre-Dugua X."/>
            <person name="Aguirre-Planter E."/>
            <person name="Tenaillon M.I."/>
            <person name="Lira-Saade R."/>
            <person name="Eguiarte L.E."/>
        </authorList>
    </citation>
    <scope>NUCLEOTIDE SEQUENCE [LARGE SCALE GENOMIC DNA]</scope>
    <source>
        <strain evidence="2">JBR-2021</strain>
    </source>
</reference>
<dbReference type="Pfam" id="PF03171">
    <property type="entry name" value="2OG-FeII_Oxy"/>
    <property type="match status" value="1"/>
</dbReference>
<evidence type="ECO:0000259" key="1">
    <source>
        <dbReference type="PROSITE" id="PS51471"/>
    </source>
</evidence>
<sequence>MNDEEEVEVFKKHTDTSYMMILFQNSVGGLQMRSKGGNWIDVMPSKDGDLVVNVGNFMEAWSNGRLRSAVHRVVLRKNNEKRYSMAFFLTPEDDDEEIYAPSEIVGEGKSRLYHLFSTRQYRLFKEKKL</sequence>
<dbReference type="InterPro" id="IPR044861">
    <property type="entry name" value="IPNS-like_FE2OG_OXY"/>
</dbReference>
<gene>
    <name evidence="2" type="ORF">SDJN03_26697</name>
</gene>
<accession>A0AAV6M711</accession>
<feature type="domain" description="Fe2OG dioxygenase" evidence="1">
    <location>
        <begin position="1"/>
        <end position="91"/>
    </location>
</feature>
<dbReference type="AlphaFoldDB" id="A0AAV6M711"/>
<evidence type="ECO:0000313" key="2">
    <source>
        <dbReference type="EMBL" id="KAG6576058.1"/>
    </source>
</evidence>
<evidence type="ECO:0000313" key="3">
    <source>
        <dbReference type="Proteomes" id="UP000685013"/>
    </source>
</evidence>
<dbReference type="Proteomes" id="UP000685013">
    <property type="component" value="Chromosome 17"/>
</dbReference>
<comment type="caution">
    <text evidence="2">The sequence shown here is derived from an EMBL/GenBank/DDBJ whole genome shotgun (WGS) entry which is preliminary data.</text>
</comment>
<dbReference type="PROSITE" id="PS51471">
    <property type="entry name" value="FE2OG_OXY"/>
    <property type="match status" value="1"/>
</dbReference>
<dbReference type="EMBL" id="JAGKQH010000017">
    <property type="protein sequence ID" value="KAG6576058.1"/>
    <property type="molecule type" value="Genomic_DNA"/>
</dbReference>
<dbReference type="PANTHER" id="PTHR47990">
    <property type="entry name" value="2-OXOGLUTARATE (2OG) AND FE(II)-DEPENDENT OXYGENASE SUPERFAMILY PROTEIN-RELATED"/>
    <property type="match status" value="1"/>
</dbReference>
<dbReference type="InterPro" id="IPR050231">
    <property type="entry name" value="Iron_ascorbate_oxido_reductase"/>
</dbReference>
<keyword evidence="3" id="KW-1185">Reference proteome</keyword>
<protein>
    <submittedName>
        <fullName evidence="2">Gibberellin 20-oxidase-like protein</fullName>
    </submittedName>
</protein>
<dbReference type="InterPro" id="IPR005123">
    <property type="entry name" value="Oxoglu/Fe-dep_dioxygenase_dom"/>
</dbReference>
<organism evidence="2 3">
    <name type="scientific">Cucurbita argyrosperma subsp. sororia</name>
    <dbReference type="NCBI Taxonomy" id="37648"/>
    <lineage>
        <taxon>Eukaryota</taxon>
        <taxon>Viridiplantae</taxon>
        <taxon>Streptophyta</taxon>
        <taxon>Embryophyta</taxon>
        <taxon>Tracheophyta</taxon>
        <taxon>Spermatophyta</taxon>
        <taxon>Magnoliopsida</taxon>
        <taxon>eudicotyledons</taxon>
        <taxon>Gunneridae</taxon>
        <taxon>Pentapetalae</taxon>
        <taxon>rosids</taxon>
        <taxon>fabids</taxon>
        <taxon>Cucurbitales</taxon>
        <taxon>Cucurbitaceae</taxon>
        <taxon>Cucurbiteae</taxon>
        <taxon>Cucurbita</taxon>
    </lineage>
</organism>
<name>A0AAV6M711_9ROSI</name>
<proteinExistence type="predicted"/>